<feature type="signal peptide" evidence="11">
    <location>
        <begin position="1"/>
        <end position="15"/>
    </location>
</feature>
<dbReference type="InterPro" id="IPR017978">
    <property type="entry name" value="GPCR_3_C"/>
</dbReference>
<name>A0A9N8H9D4_9STRA</name>
<evidence type="ECO:0000256" key="7">
    <source>
        <dbReference type="ARBA" id="ARBA00023180"/>
    </source>
</evidence>
<proteinExistence type="predicted"/>
<keyword evidence="11" id="KW-0732">Signal</keyword>
<dbReference type="GO" id="GO:0038039">
    <property type="term" value="C:G protein-coupled receptor heterodimeric complex"/>
    <property type="evidence" value="ECO:0007669"/>
    <property type="project" value="TreeGrafter"/>
</dbReference>
<feature type="domain" description="G-protein coupled receptors family 3 profile" evidence="12">
    <location>
        <begin position="425"/>
        <end position="627"/>
    </location>
</feature>
<keyword evidence="14" id="KW-1185">Reference proteome</keyword>
<keyword evidence="7" id="KW-0325">Glycoprotein</keyword>
<dbReference type="PANTHER" id="PTHR10519">
    <property type="entry name" value="GABA-B RECEPTOR"/>
    <property type="match status" value="1"/>
</dbReference>
<dbReference type="Pfam" id="PF00003">
    <property type="entry name" value="7tm_3"/>
    <property type="match status" value="1"/>
</dbReference>
<feature type="transmembrane region" description="Helical" evidence="10">
    <location>
        <begin position="359"/>
        <end position="382"/>
    </location>
</feature>
<protein>
    <submittedName>
        <fullName evidence="13">Acid type B receptor subunit 2</fullName>
    </submittedName>
</protein>
<evidence type="ECO:0000256" key="11">
    <source>
        <dbReference type="SAM" id="SignalP"/>
    </source>
</evidence>
<dbReference type="SUPFAM" id="SSF53850">
    <property type="entry name" value="Periplasmic binding protein-like II"/>
    <property type="match status" value="1"/>
</dbReference>
<keyword evidence="4" id="KW-0297">G-protein coupled receptor</keyword>
<feature type="region of interest" description="Disordered" evidence="9">
    <location>
        <begin position="801"/>
        <end position="856"/>
    </location>
</feature>
<evidence type="ECO:0000313" key="14">
    <source>
        <dbReference type="Proteomes" id="UP001153069"/>
    </source>
</evidence>
<evidence type="ECO:0000256" key="3">
    <source>
        <dbReference type="ARBA" id="ARBA00022989"/>
    </source>
</evidence>
<evidence type="ECO:0000259" key="12">
    <source>
        <dbReference type="PROSITE" id="PS50259"/>
    </source>
</evidence>
<dbReference type="InterPro" id="IPR002455">
    <property type="entry name" value="GPCR3_GABA-B"/>
</dbReference>
<evidence type="ECO:0000256" key="2">
    <source>
        <dbReference type="ARBA" id="ARBA00022692"/>
    </source>
</evidence>
<feature type="compositionally biased region" description="Basic and acidic residues" evidence="9">
    <location>
        <begin position="801"/>
        <end position="819"/>
    </location>
</feature>
<dbReference type="PANTHER" id="PTHR10519:SF20">
    <property type="entry name" value="G-PROTEIN COUPLED RECEPTOR 156-RELATED"/>
    <property type="match status" value="1"/>
</dbReference>
<evidence type="ECO:0000256" key="6">
    <source>
        <dbReference type="ARBA" id="ARBA00023170"/>
    </source>
</evidence>
<dbReference type="EMBL" id="CAICTM010000250">
    <property type="protein sequence ID" value="CAB9506006.1"/>
    <property type="molecule type" value="Genomic_DNA"/>
</dbReference>
<evidence type="ECO:0000256" key="1">
    <source>
        <dbReference type="ARBA" id="ARBA00004141"/>
    </source>
</evidence>
<gene>
    <name evidence="13" type="ORF">SEMRO_251_G099130.1</name>
</gene>
<dbReference type="GO" id="GO:0004965">
    <property type="term" value="F:G protein-coupled GABA receptor activity"/>
    <property type="evidence" value="ECO:0007669"/>
    <property type="project" value="InterPro"/>
</dbReference>
<evidence type="ECO:0000256" key="5">
    <source>
        <dbReference type="ARBA" id="ARBA00023136"/>
    </source>
</evidence>
<comment type="subcellular location">
    <subcellularLocation>
        <location evidence="1">Membrane</location>
        <topology evidence="1">Multi-pass membrane protein</topology>
    </subcellularLocation>
</comment>
<evidence type="ECO:0000313" key="13">
    <source>
        <dbReference type="EMBL" id="CAB9506006.1"/>
    </source>
</evidence>
<dbReference type="OrthoDB" id="5984008at2759"/>
<organism evidence="13 14">
    <name type="scientific">Seminavis robusta</name>
    <dbReference type="NCBI Taxonomy" id="568900"/>
    <lineage>
        <taxon>Eukaryota</taxon>
        <taxon>Sar</taxon>
        <taxon>Stramenopiles</taxon>
        <taxon>Ochrophyta</taxon>
        <taxon>Bacillariophyta</taxon>
        <taxon>Bacillariophyceae</taxon>
        <taxon>Bacillariophycidae</taxon>
        <taxon>Naviculales</taxon>
        <taxon>Naviculaceae</taxon>
        <taxon>Seminavis</taxon>
    </lineage>
</organism>
<dbReference type="PROSITE" id="PS50259">
    <property type="entry name" value="G_PROTEIN_RECEP_F3_4"/>
    <property type="match status" value="1"/>
</dbReference>
<feature type="transmembrane region" description="Helical" evidence="10">
    <location>
        <begin position="394"/>
        <end position="414"/>
    </location>
</feature>
<accession>A0A9N8H9D4</accession>
<dbReference type="PRINTS" id="PR00248">
    <property type="entry name" value="GPCRMGR"/>
</dbReference>
<keyword evidence="8" id="KW-0807">Transducer</keyword>
<keyword evidence="2 10" id="KW-0812">Transmembrane</keyword>
<dbReference type="Proteomes" id="UP001153069">
    <property type="component" value="Unassembled WGS sequence"/>
</dbReference>
<dbReference type="AlphaFoldDB" id="A0A9N8H9D4"/>
<feature type="transmembrane region" description="Helical" evidence="10">
    <location>
        <begin position="429"/>
        <end position="449"/>
    </location>
</feature>
<dbReference type="Gene3D" id="3.40.190.10">
    <property type="entry name" value="Periplasmic binding protein-like II"/>
    <property type="match status" value="2"/>
</dbReference>
<evidence type="ECO:0000256" key="8">
    <source>
        <dbReference type="ARBA" id="ARBA00023224"/>
    </source>
</evidence>
<keyword evidence="3 10" id="KW-1133">Transmembrane helix</keyword>
<evidence type="ECO:0000256" key="9">
    <source>
        <dbReference type="SAM" id="MobiDB-lite"/>
    </source>
</evidence>
<feature type="transmembrane region" description="Helical" evidence="10">
    <location>
        <begin position="594"/>
        <end position="618"/>
    </location>
</feature>
<keyword evidence="5 10" id="KW-0472">Membrane</keyword>
<comment type="caution">
    <text evidence="13">The sequence shown here is derived from an EMBL/GenBank/DDBJ whole genome shotgun (WGS) entry which is preliminary data.</text>
</comment>
<dbReference type="CDD" id="cd15047">
    <property type="entry name" value="7tmC_GABA-B-like"/>
    <property type="match status" value="1"/>
</dbReference>
<feature type="transmembrane region" description="Helical" evidence="10">
    <location>
        <begin position="470"/>
        <end position="497"/>
    </location>
</feature>
<feature type="chain" id="PRO_5040219505" evidence="11">
    <location>
        <begin position="16"/>
        <end position="867"/>
    </location>
</feature>
<feature type="transmembrane region" description="Helical" evidence="10">
    <location>
        <begin position="527"/>
        <end position="552"/>
    </location>
</feature>
<sequence length="867" mass="94810">MFILVFLLAIAQANTNDNNSSVSPMATACMAHKGPIPPDLTLRVGLFQNPPVSFVSKENEGIQFRGFYVELLESLQVFATADNVTLQFELKEVTSSYNDAFSMVANDCKEVFSASLGEREGDYWDEDDDKCNRYDVIAGSFYATADRALRAHLTPSILKDSVNTVKFLGTDEHQSPSITTMKEASRANAPVCVRGGTYFAQVVQGKFPDLNYYWCDSNLACVADLKQGKCVLNVAGELGLRYLAAWDDALEVTGEALSTTFIVWPTRDTLPPMVLRAMDRWILAALNNGTMDALYSKYFQKALCPVGTAGEQCELPCDPNHGQADGRGICVCESSKWTGDDCSVELEEDTNMVPLAFKVIALCMVAINGLVILLCAVWLCVYRNSPQVRYAQPFFLLLVLLGCAISSSTILALLQEDSPGGDKPSCMSIPWLYSVGFAITFGTLCAKVLRVYMVFATGSRRTNNQRRAHFVSFHATLLVIGGVLLVDVAILVSWTLIDPLVWVRTVTVADQFGQPLASHGYCTSDSWKLFACLIGVFHLGLMAVACYLSYIARGIPSRFNQSKYVAIAMVSNLQIFVVGVPVLVILGTETQTSFFVRSCIVWMNDLMVVSLIFGNLMYSVYYSSPENDGTDAVQMDIRRAVGKLAGSSVQQMAPGSSVQSVQQMFSQRPINIESASTGTVEISSRTRALDAYQAMYGSKNLPDVSSLTMQSSFTALDGKGETTAVPLVLPALPEDGTGDWSLRCIPMPAAFRNSANSKTGLVKPERQDTLVEDMEDTEDKKQPECGRRVSMDSKTGLIKPERKEADVEDIKPEHGRRAPIDSCLVKPERKVTATSDTEDPECGQSKASVQIEATPKAPVELSSVLQF</sequence>
<dbReference type="InterPro" id="IPR000337">
    <property type="entry name" value="GPCR_3"/>
</dbReference>
<reference evidence="13" key="1">
    <citation type="submission" date="2020-06" db="EMBL/GenBank/DDBJ databases">
        <authorList>
            <consortium name="Plant Systems Biology data submission"/>
        </authorList>
    </citation>
    <scope>NUCLEOTIDE SEQUENCE</scope>
    <source>
        <strain evidence="13">D6</strain>
    </source>
</reference>
<keyword evidence="6 13" id="KW-0675">Receptor</keyword>
<evidence type="ECO:0000256" key="4">
    <source>
        <dbReference type="ARBA" id="ARBA00023040"/>
    </source>
</evidence>
<feature type="transmembrane region" description="Helical" evidence="10">
    <location>
        <begin position="564"/>
        <end position="588"/>
    </location>
</feature>
<evidence type="ECO:0000256" key="10">
    <source>
        <dbReference type="SAM" id="Phobius"/>
    </source>
</evidence>